<dbReference type="SMART" id="SM00530">
    <property type="entry name" value="HTH_XRE"/>
    <property type="match status" value="1"/>
</dbReference>
<feature type="domain" description="HTH cro/C1-type" evidence="1">
    <location>
        <begin position="9"/>
        <end position="65"/>
    </location>
</feature>
<dbReference type="Pfam" id="PF01381">
    <property type="entry name" value="HTH_3"/>
    <property type="match status" value="1"/>
</dbReference>
<gene>
    <name evidence="2" type="ORF">D5R40_28105</name>
</gene>
<dbReference type="OrthoDB" id="515891at2"/>
<protein>
    <submittedName>
        <fullName evidence="2">XRE family transcriptional regulator</fullName>
    </submittedName>
</protein>
<accession>A0A3N6N2W4</accession>
<dbReference type="RefSeq" id="WP_124147261.1">
    <property type="nucleotide sequence ID" value="NZ_CAWOKI010000251.1"/>
</dbReference>
<dbReference type="CDD" id="cd00093">
    <property type="entry name" value="HTH_XRE"/>
    <property type="match status" value="1"/>
</dbReference>
<dbReference type="EMBL" id="RCBY01000266">
    <property type="protein sequence ID" value="RQH27383.1"/>
    <property type="molecule type" value="Genomic_DNA"/>
</dbReference>
<evidence type="ECO:0000313" key="2">
    <source>
        <dbReference type="EMBL" id="RQH27383.1"/>
    </source>
</evidence>
<dbReference type="Proteomes" id="UP000269154">
    <property type="component" value="Unassembled WGS sequence"/>
</dbReference>
<dbReference type="InterPro" id="IPR010982">
    <property type="entry name" value="Lambda_DNA-bd_dom_sf"/>
</dbReference>
<proteinExistence type="predicted"/>
<reference evidence="2 3" key="1">
    <citation type="journal article" date="2018" name="ACS Chem. Biol.">
        <title>Ketoreductase domain dysfunction expands chemodiversity: malyngamide biosynthesis in the cyanobacterium Okeania hirsuta.</title>
        <authorList>
            <person name="Moss N.A."/>
            <person name="Leao T."/>
            <person name="Rankin M."/>
            <person name="McCullough T.M."/>
            <person name="Qu P."/>
            <person name="Korobeynikov A."/>
            <person name="Smith J.L."/>
            <person name="Gerwick L."/>
            <person name="Gerwick W.H."/>
        </authorList>
    </citation>
    <scope>NUCLEOTIDE SEQUENCE [LARGE SCALE GENOMIC DNA]</scope>
    <source>
        <strain evidence="2 3">PAB10Feb10-1</strain>
    </source>
</reference>
<name>A0A3N6N2W4_9CYAN</name>
<dbReference type="PROSITE" id="PS50943">
    <property type="entry name" value="HTH_CROC1"/>
    <property type="match status" value="1"/>
</dbReference>
<comment type="caution">
    <text evidence="2">The sequence shown here is derived from an EMBL/GenBank/DDBJ whole genome shotgun (WGS) entry which is preliminary data.</text>
</comment>
<evidence type="ECO:0000259" key="1">
    <source>
        <dbReference type="PROSITE" id="PS50943"/>
    </source>
</evidence>
<dbReference type="AlphaFoldDB" id="A0A3N6N2W4"/>
<sequence length="112" mass="13057">MEKSFGKLIRQARKDKGYSQRELAKFLGVDFTYLSKLENDRADYAPKEEVIRGLARNLDLDEEELIFLAGRIPQQYEEILKQNPKEMLALFRRMQENPEFAQTISQAATEGE</sequence>
<evidence type="ECO:0000313" key="3">
    <source>
        <dbReference type="Proteomes" id="UP000269154"/>
    </source>
</evidence>
<organism evidence="2 3">
    <name type="scientific">Okeania hirsuta</name>
    <dbReference type="NCBI Taxonomy" id="1458930"/>
    <lineage>
        <taxon>Bacteria</taxon>
        <taxon>Bacillati</taxon>
        <taxon>Cyanobacteriota</taxon>
        <taxon>Cyanophyceae</taxon>
        <taxon>Oscillatoriophycideae</taxon>
        <taxon>Oscillatoriales</taxon>
        <taxon>Microcoleaceae</taxon>
        <taxon>Okeania</taxon>
    </lineage>
</organism>
<dbReference type="InterPro" id="IPR001387">
    <property type="entry name" value="Cro/C1-type_HTH"/>
</dbReference>
<dbReference type="Gene3D" id="1.10.260.40">
    <property type="entry name" value="lambda repressor-like DNA-binding domains"/>
    <property type="match status" value="1"/>
</dbReference>
<dbReference type="SUPFAM" id="SSF47413">
    <property type="entry name" value="lambda repressor-like DNA-binding domains"/>
    <property type="match status" value="1"/>
</dbReference>
<dbReference type="GO" id="GO:0003677">
    <property type="term" value="F:DNA binding"/>
    <property type="evidence" value="ECO:0007669"/>
    <property type="project" value="InterPro"/>
</dbReference>
<keyword evidence="3" id="KW-1185">Reference proteome</keyword>